<name>A0A9Q0CZ40_9POAL</name>
<sequence length="237" mass="26096">MRPALVVAYAIKNVINLLGGLEAAIDLEETVVEPRGYDSARGPIQVSEQDSSDEPEELNDTDDCSGARASNSRRGVRGKSSAGTYSASQGSGSKRKSTDESASETSSRGRRSERKCLTMMIMTRRNDALGAIDGTHILAFPDTGNMTQNVMASVDFDGNFMAVVSGWEGSAHDALILRRTLEDGFTVPEGWYYLVDGGYANTQQFLSPYRGKTYHLAKFQQRRSQNRYENAEELYNH</sequence>
<dbReference type="PANTHER" id="PTHR22930:SF259">
    <property type="entry name" value="OS08G0106900 PROTEIN"/>
    <property type="match status" value="1"/>
</dbReference>
<evidence type="ECO:0000256" key="7">
    <source>
        <dbReference type="ARBA" id="ARBA00023242"/>
    </source>
</evidence>
<gene>
    <name evidence="10" type="ORF">LUZ63_002354</name>
</gene>
<protein>
    <recommendedName>
        <fullName evidence="9">DDE Tnp4 domain-containing protein</fullName>
    </recommendedName>
</protein>
<evidence type="ECO:0000256" key="4">
    <source>
        <dbReference type="ARBA" id="ARBA00022722"/>
    </source>
</evidence>
<dbReference type="InterPro" id="IPR045249">
    <property type="entry name" value="HARBI1-like"/>
</dbReference>
<evidence type="ECO:0000256" key="3">
    <source>
        <dbReference type="ARBA" id="ARBA00006958"/>
    </source>
</evidence>
<organism evidence="10 11">
    <name type="scientific">Rhynchospora breviuscula</name>
    <dbReference type="NCBI Taxonomy" id="2022672"/>
    <lineage>
        <taxon>Eukaryota</taxon>
        <taxon>Viridiplantae</taxon>
        <taxon>Streptophyta</taxon>
        <taxon>Embryophyta</taxon>
        <taxon>Tracheophyta</taxon>
        <taxon>Spermatophyta</taxon>
        <taxon>Magnoliopsida</taxon>
        <taxon>Liliopsida</taxon>
        <taxon>Poales</taxon>
        <taxon>Cyperaceae</taxon>
        <taxon>Cyperoideae</taxon>
        <taxon>Rhynchosporeae</taxon>
        <taxon>Rhynchospora</taxon>
    </lineage>
</organism>
<feature type="compositionally biased region" description="Polar residues" evidence="8">
    <location>
        <begin position="81"/>
        <end position="92"/>
    </location>
</feature>
<evidence type="ECO:0000256" key="5">
    <source>
        <dbReference type="ARBA" id="ARBA00022723"/>
    </source>
</evidence>
<evidence type="ECO:0000256" key="6">
    <source>
        <dbReference type="ARBA" id="ARBA00022801"/>
    </source>
</evidence>
<accession>A0A9Q0CZ40</accession>
<keyword evidence="4" id="KW-0540">Nuclease</keyword>
<dbReference type="GO" id="GO:0004518">
    <property type="term" value="F:nuclease activity"/>
    <property type="evidence" value="ECO:0007669"/>
    <property type="project" value="UniProtKB-KW"/>
</dbReference>
<proteinExistence type="inferred from homology"/>
<evidence type="ECO:0000313" key="11">
    <source>
        <dbReference type="Proteomes" id="UP001151287"/>
    </source>
</evidence>
<evidence type="ECO:0000256" key="1">
    <source>
        <dbReference type="ARBA" id="ARBA00001968"/>
    </source>
</evidence>
<feature type="domain" description="DDE Tnp4" evidence="9">
    <location>
        <begin position="146"/>
        <end position="230"/>
    </location>
</feature>
<comment type="caution">
    <text evidence="10">The sequence shown here is derived from an EMBL/GenBank/DDBJ whole genome shotgun (WGS) entry which is preliminary data.</text>
</comment>
<dbReference type="Pfam" id="PF13359">
    <property type="entry name" value="DDE_Tnp_4"/>
    <property type="match status" value="1"/>
</dbReference>
<dbReference type="OrthoDB" id="665395at2759"/>
<evidence type="ECO:0000259" key="9">
    <source>
        <dbReference type="Pfam" id="PF13359"/>
    </source>
</evidence>
<evidence type="ECO:0000256" key="2">
    <source>
        <dbReference type="ARBA" id="ARBA00004123"/>
    </source>
</evidence>
<dbReference type="PANTHER" id="PTHR22930">
    <property type="match status" value="1"/>
</dbReference>
<comment type="cofactor">
    <cofactor evidence="1">
        <name>a divalent metal cation</name>
        <dbReference type="ChEBI" id="CHEBI:60240"/>
    </cofactor>
</comment>
<keyword evidence="5" id="KW-0479">Metal-binding</keyword>
<dbReference type="AlphaFoldDB" id="A0A9Q0CZ40"/>
<dbReference type="GO" id="GO:0046872">
    <property type="term" value="F:metal ion binding"/>
    <property type="evidence" value="ECO:0007669"/>
    <property type="project" value="UniProtKB-KW"/>
</dbReference>
<dbReference type="InterPro" id="IPR027806">
    <property type="entry name" value="HARBI1_dom"/>
</dbReference>
<evidence type="ECO:0000313" key="10">
    <source>
        <dbReference type="EMBL" id="KAJ1702575.1"/>
    </source>
</evidence>
<dbReference type="GO" id="GO:0016787">
    <property type="term" value="F:hydrolase activity"/>
    <property type="evidence" value="ECO:0007669"/>
    <property type="project" value="UniProtKB-KW"/>
</dbReference>
<dbReference type="GO" id="GO:0005634">
    <property type="term" value="C:nucleus"/>
    <property type="evidence" value="ECO:0007669"/>
    <property type="project" value="UniProtKB-SubCell"/>
</dbReference>
<keyword evidence="11" id="KW-1185">Reference proteome</keyword>
<dbReference type="EMBL" id="JAMQYH010000001">
    <property type="protein sequence ID" value="KAJ1702575.1"/>
    <property type="molecule type" value="Genomic_DNA"/>
</dbReference>
<dbReference type="Proteomes" id="UP001151287">
    <property type="component" value="Unassembled WGS sequence"/>
</dbReference>
<keyword evidence="7" id="KW-0539">Nucleus</keyword>
<keyword evidence="6" id="KW-0378">Hydrolase</keyword>
<feature type="region of interest" description="Disordered" evidence="8">
    <location>
        <begin position="36"/>
        <end position="115"/>
    </location>
</feature>
<comment type="subcellular location">
    <subcellularLocation>
        <location evidence="2">Nucleus</location>
    </subcellularLocation>
</comment>
<comment type="similarity">
    <text evidence="3">Belongs to the HARBI1 family.</text>
</comment>
<reference evidence="10" key="1">
    <citation type="journal article" date="2022" name="Cell">
        <title>Repeat-based holocentromeres influence genome architecture and karyotype evolution.</title>
        <authorList>
            <person name="Hofstatter P.G."/>
            <person name="Thangavel G."/>
            <person name="Lux T."/>
            <person name="Neumann P."/>
            <person name="Vondrak T."/>
            <person name="Novak P."/>
            <person name="Zhang M."/>
            <person name="Costa L."/>
            <person name="Castellani M."/>
            <person name="Scott A."/>
            <person name="Toegelov H."/>
            <person name="Fuchs J."/>
            <person name="Mata-Sucre Y."/>
            <person name="Dias Y."/>
            <person name="Vanzela A.L.L."/>
            <person name="Huettel B."/>
            <person name="Almeida C.C.S."/>
            <person name="Simkova H."/>
            <person name="Souza G."/>
            <person name="Pedrosa-Harand A."/>
            <person name="Macas J."/>
            <person name="Mayer K.F.X."/>
            <person name="Houben A."/>
            <person name="Marques A."/>
        </authorList>
    </citation>
    <scope>NUCLEOTIDE SEQUENCE</scope>
    <source>
        <strain evidence="10">RhyBre1mFocal</strain>
    </source>
</reference>
<feature type="compositionally biased region" description="Acidic residues" evidence="8">
    <location>
        <begin position="50"/>
        <end position="63"/>
    </location>
</feature>
<evidence type="ECO:0000256" key="8">
    <source>
        <dbReference type="SAM" id="MobiDB-lite"/>
    </source>
</evidence>